<dbReference type="InterPro" id="IPR002528">
    <property type="entry name" value="MATE_fam"/>
</dbReference>
<dbReference type="Proteomes" id="UP000266091">
    <property type="component" value="Unassembled WGS sequence"/>
</dbReference>
<evidence type="ECO:0000256" key="1">
    <source>
        <dbReference type="ARBA" id="ARBA00004429"/>
    </source>
</evidence>
<dbReference type="InterPro" id="IPR048279">
    <property type="entry name" value="MdtK-like"/>
</dbReference>
<dbReference type="GO" id="GO:0015297">
    <property type="term" value="F:antiporter activity"/>
    <property type="evidence" value="ECO:0007669"/>
    <property type="project" value="InterPro"/>
</dbReference>
<keyword evidence="3" id="KW-1003">Cell membrane</keyword>
<keyword evidence="4 7" id="KW-0812">Transmembrane</keyword>
<organism evidence="8 9">
    <name type="scientific">Mesosutterella multiformis</name>
    <dbReference type="NCBI Taxonomy" id="2259133"/>
    <lineage>
        <taxon>Bacteria</taxon>
        <taxon>Pseudomonadati</taxon>
        <taxon>Pseudomonadota</taxon>
        <taxon>Betaproteobacteria</taxon>
        <taxon>Burkholderiales</taxon>
        <taxon>Sutterellaceae</taxon>
        <taxon>Mesosutterella</taxon>
    </lineage>
</organism>
<dbReference type="GO" id="GO:0005886">
    <property type="term" value="C:plasma membrane"/>
    <property type="evidence" value="ECO:0007669"/>
    <property type="project" value="UniProtKB-SubCell"/>
</dbReference>
<dbReference type="RefSeq" id="WP_116270619.1">
    <property type="nucleotide sequence ID" value="NZ_BGZJ01000001.1"/>
</dbReference>
<evidence type="ECO:0000256" key="7">
    <source>
        <dbReference type="SAM" id="Phobius"/>
    </source>
</evidence>
<accession>A0A388SCN2</accession>
<reference evidence="8 9" key="1">
    <citation type="journal article" date="2018" name="Int. J. Syst. Evol. Microbiol.">
        <title>Mesosutterella multiformis gen. nov., sp. nov., a member of the family Sutterellaceae and Sutterella megalosphaeroides sp. nov., isolated from human faeces.</title>
        <authorList>
            <person name="Sakamoto M."/>
            <person name="Ikeyama N."/>
            <person name="Kunihiro T."/>
            <person name="Iino T."/>
            <person name="Yuki M."/>
            <person name="Ohkuma M."/>
        </authorList>
    </citation>
    <scope>NUCLEOTIDE SEQUENCE [LARGE SCALE GENOMIC DNA]</scope>
    <source>
        <strain evidence="8 9">4NBBH2</strain>
    </source>
</reference>
<comment type="caution">
    <text evidence="8">The sequence shown here is derived from an EMBL/GenBank/DDBJ whole genome shotgun (WGS) entry which is preliminary data.</text>
</comment>
<feature type="transmembrane region" description="Helical" evidence="7">
    <location>
        <begin position="294"/>
        <end position="316"/>
    </location>
</feature>
<feature type="transmembrane region" description="Helical" evidence="7">
    <location>
        <begin position="208"/>
        <end position="231"/>
    </location>
</feature>
<feature type="transmembrane region" description="Helical" evidence="7">
    <location>
        <begin position="69"/>
        <end position="91"/>
    </location>
</feature>
<feature type="transmembrane region" description="Helical" evidence="7">
    <location>
        <begin position="391"/>
        <end position="411"/>
    </location>
</feature>
<feature type="transmembrane region" description="Helical" evidence="7">
    <location>
        <begin position="169"/>
        <end position="188"/>
    </location>
</feature>
<feature type="transmembrane region" description="Helical" evidence="7">
    <location>
        <begin position="140"/>
        <end position="163"/>
    </location>
</feature>
<evidence type="ECO:0000256" key="4">
    <source>
        <dbReference type="ARBA" id="ARBA00022692"/>
    </source>
</evidence>
<feature type="transmembrane region" description="Helical" evidence="7">
    <location>
        <begin position="251"/>
        <end position="274"/>
    </location>
</feature>
<name>A0A388SCN2_9BURK</name>
<evidence type="ECO:0000256" key="2">
    <source>
        <dbReference type="ARBA" id="ARBA00022448"/>
    </source>
</evidence>
<evidence type="ECO:0000313" key="9">
    <source>
        <dbReference type="Proteomes" id="UP000266091"/>
    </source>
</evidence>
<dbReference type="InterPro" id="IPR051327">
    <property type="entry name" value="MATE_MepA_subfamily"/>
</dbReference>
<accession>A0A401LMJ2</accession>
<dbReference type="PANTHER" id="PTHR43823:SF3">
    <property type="entry name" value="MULTIDRUG EXPORT PROTEIN MEPA"/>
    <property type="match status" value="1"/>
</dbReference>
<keyword evidence="6 7" id="KW-0472">Membrane</keyword>
<dbReference type="PANTHER" id="PTHR43823">
    <property type="entry name" value="SPORULATION PROTEIN YKVU"/>
    <property type="match status" value="1"/>
</dbReference>
<sequence>MMVFLSCYTIVDGFFIASFVGKEAFAAVNLVFPVLMAAGTPGFLLGTGGSAFVGAALGRKEPETANRIFSLLAAIAVGVGLLISVILWLLMPEISRALGADATLLPDCISYGRIIAAALPCFMIQSFFQSFYITAGKPNLGFASTIAAGVTNIGLDALFIIVFGWGVTGAAAATAISELLCGLFPLLYFSRPNTSLLRFIRPVWMPRVVLDTVINGSSELMSSIAMSVVGICYNLQLLRYAGNDGVAAYGAVIYTAFVFVSAMIGFSEGVAPAISFHFGAKNYREVKSLFKKSVVILALTGILMTILSAVFADFVARLFDAGDAGLHGLIVNAMTIYGLSYLLCWITIFGSAFFTALGNGPVSAAISFTHTLVLETGCVFLIPFLIGINGIWFSISVAELLSAFVTGFFLLRGRKIFLSN</sequence>
<dbReference type="GO" id="GO:0042910">
    <property type="term" value="F:xenobiotic transmembrane transporter activity"/>
    <property type="evidence" value="ECO:0007669"/>
    <property type="project" value="InterPro"/>
</dbReference>
<feature type="transmembrane region" description="Helical" evidence="7">
    <location>
        <begin position="336"/>
        <end position="357"/>
    </location>
</feature>
<feature type="transmembrane region" description="Helical" evidence="7">
    <location>
        <begin position="364"/>
        <end position="385"/>
    </location>
</feature>
<feature type="transmembrane region" description="Helical" evidence="7">
    <location>
        <begin position="31"/>
        <end position="57"/>
    </location>
</feature>
<evidence type="ECO:0000256" key="6">
    <source>
        <dbReference type="ARBA" id="ARBA00023136"/>
    </source>
</evidence>
<comment type="subcellular location">
    <subcellularLocation>
        <location evidence="1">Cell inner membrane</location>
        <topology evidence="1">Multi-pass membrane protein</topology>
    </subcellularLocation>
</comment>
<evidence type="ECO:0000313" key="8">
    <source>
        <dbReference type="EMBL" id="GBO94087.1"/>
    </source>
</evidence>
<dbReference type="Pfam" id="PF01554">
    <property type="entry name" value="MatE"/>
    <property type="match status" value="2"/>
</dbReference>
<gene>
    <name evidence="8" type="ORF">MESMUL_14410</name>
</gene>
<evidence type="ECO:0000256" key="3">
    <source>
        <dbReference type="ARBA" id="ARBA00022475"/>
    </source>
</evidence>
<evidence type="ECO:0000256" key="5">
    <source>
        <dbReference type="ARBA" id="ARBA00022989"/>
    </source>
</evidence>
<feature type="transmembrane region" description="Helical" evidence="7">
    <location>
        <begin position="111"/>
        <end position="128"/>
    </location>
</feature>
<keyword evidence="2" id="KW-0813">Transport</keyword>
<dbReference type="PIRSF" id="PIRSF006603">
    <property type="entry name" value="DinF"/>
    <property type="match status" value="1"/>
</dbReference>
<dbReference type="OrthoDB" id="9806302at2"/>
<keyword evidence="5 7" id="KW-1133">Transmembrane helix</keyword>
<dbReference type="AlphaFoldDB" id="A0A388SCN2"/>
<keyword evidence="9" id="KW-1185">Reference proteome</keyword>
<proteinExistence type="predicted"/>
<dbReference type="EMBL" id="BGZJ01000001">
    <property type="protein sequence ID" value="GBO94087.1"/>
    <property type="molecule type" value="Genomic_DNA"/>
</dbReference>
<protein>
    <submittedName>
        <fullName evidence="8">MATE family efflux transporter</fullName>
    </submittedName>
</protein>